<evidence type="ECO:0000313" key="2">
    <source>
        <dbReference type="EMBL" id="CAA9376422.1"/>
    </source>
</evidence>
<feature type="non-terminal residue" evidence="2">
    <location>
        <position position="1"/>
    </location>
</feature>
<dbReference type="EMBL" id="CADCUP010000039">
    <property type="protein sequence ID" value="CAA9376422.1"/>
    <property type="molecule type" value="Genomic_DNA"/>
</dbReference>
<feature type="compositionally biased region" description="Basic and acidic residues" evidence="1">
    <location>
        <begin position="20"/>
        <end position="32"/>
    </location>
</feature>
<sequence>DHIHPRARRPALRGRHAHRHGTEVRGAPRRDAPAPGVLLLRLRPRRPAAAHPTRLGEEDVAGGVDQQLLRPPRPGRVRRRRRRAPGRAGAGGAGDRAGARAARLPLPRGDGRRDGGERDLPRVRRALRRPGDPRAGRRRGGRARVGRLDVVPRRRPARSPRREPVVRRAGRGDARPAAATPPGL</sequence>
<evidence type="ECO:0000256" key="1">
    <source>
        <dbReference type="SAM" id="MobiDB-lite"/>
    </source>
</evidence>
<gene>
    <name evidence="2" type="ORF">AVDCRST_MAG06-548</name>
</gene>
<feature type="compositionally biased region" description="Basic residues" evidence="1">
    <location>
        <begin position="136"/>
        <end position="145"/>
    </location>
</feature>
<dbReference type="EC" id="5.3.3.2" evidence="2"/>
<keyword evidence="2" id="KW-0413">Isomerase</keyword>
<accession>A0A6J4N6Q5</accession>
<feature type="compositionally biased region" description="Low complexity" evidence="1">
    <location>
        <begin position="175"/>
        <end position="184"/>
    </location>
</feature>
<protein>
    <submittedName>
        <fullName evidence="2">Isopentenyl-diphosphate Delta-isomerase</fullName>
        <ecNumber evidence="2">5.3.3.2</ecNumber>
    </submittedName>
</protein>
<feature type="non-terminal residue" evidence="2">
    <location>
        <position position="184"/>
    </location>
</feature>
<feature type="compositionally biased region" description="Low complexity" evidence="1">
    <location>
        <begin position="99"/>
        <end position="108"/>
    </location>
</feature>
<organism evidence="2">
    <name type="scientific">uncultured Nocardioides sp</name>
    <dbReference type="NCBI Taxonomy" id="198441"/>
    <lineage>
        <taxon>Bacteria</taxon>
        <taxon>Bacillati</taxon>
        <taxon>Actinomycetota</taxon>
        <taxon>Actinomycetes</taxon>
        <taxon>Propionibacteriales</taxon>
        <taxon>Nocardioidaceae</taxon>
        <taxon>Nocardioides</taxon>
        <taxon>environmental samples</taxon>
    </lineage>
</organism>
<feature type="compositionally biased region" description="Basic and acidic residues" evidence="1">
    <location>
        <begin position="160"/>
        <end position="174"/>
    </location>
</feature>
<feature type="compositionally biased region" description="Basic residues" evidence="1">
    <location>
        <begin position="73"/>
        <end position="85"/>
    </location>
</feature>
<feature type="compositionally biased region" description="Basic and acidic residues" evidence="1">
    <location>
        <begin position="109"/>
        <end position="122"/>
    </location>
</feature>
<proteinExistence type="predicted"/>
<reference evidence="2" key="1">
    <citation type="submission" date="2020-02" db="EMBL/GenBank/DDBJ databases">
        <authorList>
            <person name="Meier V. D."/>
        </authorList>
    </citation>
    <scope>NUCLEOTIDE SEQUENCE</scope>
    <source>
        <strain evidence="2">AVDCRST_MAG06</strain>
    </source>
</reference>
<dbReference type="GO" id="GO:0004452">
    <property type="term" value="F:isopentenyl-diphosphate delta-isomerase activity"/>
    <property type="evidence" value="ECO:0007669"/>
    <property type="project" value="UniProtKB-EC"/>
</dbReference>
<feature type="region of interest" description="Disordered" evidence="1">
    <location>
        <begin position="1"/>
        <end position="184"/>
    </location>
</feature>
<name>A0A6J4N6Q5_9ACTN</name>
<feature type="compositionally biased region" description="Basic residues" evidence="1">
    <location>
        <begin position="1"/>
        <end position="19"/>
    </location>
</feature>
<dbReference type="AlphaFoldDB" id="A0A6J4N6Q5"/>